<keyword evidence="4 6" id="KW-1133">Transmembrane helix</keyword>
<comment type="subcellular location">
    <subcellularLocation>
        <location evidence="1">Cell membrane</location>
        <topology evidence="1">Multi-pass membrane protein</topology>
    </subcellularLocation>
</comment>
<dbReference type="Proteomes" id="UP000199288">
    <property type="component" value="Unassembled WGS sequence"/>
</dbReference>
<keyword evidence="3 6" id="KW-0812">Transmembrane</keyword>
<feature type="transmembrane region" description="Helical" evidence="6">
    <location>
        <begin position="205"/>
        <end position="224"/>
    </location>
</feature>
<keyword evidence="2" id="KW-1003">Cell membrane</keyword>
<feature type="chain" id="PRO_5011479251" evidence="7">
    <location>
        <begin position="20"/>
        <end position="566"/>
    </location>
</feature>
<dbReference type="GO" id="GO:0005886">
    <property type="term" value="C:plasma membrane"/>
    <property type="evidence" value="ECO:0007669"/>
    <property type="project" value="UniProtKB-SubCell"/>
</dbReference>
<feature type="transmembrane region" description="Helical" evidence="6">
    <location>
        <begin position="379"/>
        <end position="398"/>
    </location>
</feature>
<feature type="transmembrane region" description="Helical" evidence="6">
    <location>
        <begin position="524"/>
        <end position="548"/>
    </location>
</feature>
<proteinExistence type="predicted"/>
<dbReference type="PANTHER" id="PTHR43478">
    <property type="entry name" value="NA+/H+ ANTIPORTER-RELATED"/>
    <property type="match status" value="1"/>
</dbReference>
<feature type="transmembrane region" description="Helical" evidence="6">
    <location>
        <begin position="340"/>
        <end position="359"/>
    </location>
</feature>
<evidence type="ECO:0000313" key="10">
    <source>
        <dbReference type="Proteomes" id="UP000199288"/>
    </source>
</evidence>
<reference evidence="10" key="1">
    <citation type="submission" date="2016-10" db="EMBL/GenBank/DDBJ databases">
        <authorList>
            <person name="Varghese N."/>
            <person name="Submissions S."/>
        </authorList>
    </citation>
    <scope>NUCLEOTIDE SEQUENCE [LARGE SCALE GENOMIC DNA]</scope>
    <source>
        <strain evidence="10">KPR-1</strain>
    </source>
</reference>
<feature type="transmembrane region" description="Helical" evidence="6">
    <location>
        <begin position="418"/>
        <end position="437"/>
    </location>
</feature>
<dbReference type="RefSeq" id="WP_261977021.1">
    <property type="nucleotide sequence ID" value="NZ_FNQV01000004.1"/>
</dbReference>
<feature type="transmembrane region" description="Helical" evidence="6">
    <location>
        <begin position="457"/>
        <end position="477"/>
    </location>
</feature>
<feature type="transmembrane region" description="Helical" evidence="6">
    <location>
        <begin position="498"/>
        <end position="518"/>
    </location>
</feature>
<dbReference type="Pfam" id="PF03553">
    <property type="entry name" value="Na_H_antiporter"/>
    <property type="match status" value="1"/>
</dbReference>
<evidence type="ECO:0000256" key="5">
    <source>
        <dbReference type="ARBA" id="ARBA00023136"/>
    </source>
</evidence>
<evidence type="ECO:0000256" key="6">
    <source>
        <dbReference type="SAM" id="Phobius"/>
    </source>
</evidence>
<evidence type="ECO:0000256" key="1">
    <source>
        <dbReference type="ARBA" id="ARBA00004651"/>
    </source>
</evidence>
<dbReference type="AlphaFoldDB" id="A0A1H3Y5A9"/>
<feature type="signal peptide" evidence="7">
    <location>
        <begin position="1"/>
        <end position="19"/>
    </location>
</feature>
<gene>
    <name evidence="9" type="ORF">SAMN02910418_00844</name>
</gene>
<feature type="domain" description="Na+/H+ antiporter NhaC-like C-terminal" evidence="8">
    <location>
        <begin position="196"/>
        <end position="521"/>
    </location>
</feature>
<organism evidence="9 10">
    <name type="scientific">Bowdeniella nasicola</name>
    <dbReference type="NCBI Taxonomy" id="208480"/>
    <lineage>
        <taxon>Bacteria</taxon>
        <taxon>Bacillati</taxon>
        <taxon>Actinomycetota</taxon>
        <taxon>Actinomycetes</taxon>
        <taxon>Actinomycetales</taxon>
        <taxon>Actinomycetaceae</taxon>
        <taxon>Bowdeniella</taxon>
    </lineage>
</organism>
<name>A0A1H3Y5A9_9ACTO</name>
<feature type="transmembrane region" description="Helical" evidence="6">
    <location>
        <begin position="68"/>
        <end position="94"/>
    </location>
</feature>
<dbReference type="PANTHER" id="PTHR43478:SF1">
    <property type="entry name" value="NA+_H+ ANTIPORTER NHAC-LIKE C-TERMINAL DOMAIN-CONTAINING PROTEIN"/>
    <property type="match status" value="1"/>
</dbReference>
<feature type="transmembrane region" description="Helical" evidence="6">
    <location>
        <begin position="37"/>
        <end position="56"/>
    </location>
</feature>
<evidence type="ECO:0000259" key="8">
    <source>
        <dbReference type="Pfam" id="PF03553"/>
    </source>
</evidence>
<accession>A0A1H3Y5A9</accession>
<dbReference type="EMBL" id="FNQV01000004">
    <property type="protein sequence ID" value="SEA06028.1"/>
    <property type="molecule type" value="Genomic_DNA"/>
</dbReference>
<feature type="transmembrane region" description="Helical" evidence="6">
    <location>
        <begin position="236"/>
        <end position="255"/>
    </location>
</feature>
<keyword evidence="10" id="KW-1185">Reference proteome</keyword>
<feature type="transmembrane region" description="Helical" evidence="6">
    <location>
        <begin position="296"/>
        <end position="320"/>
    </location>
</feature>
<feature type="transmembrane region" description="Helical" evidence="6">
    <location>
        <begin position="106"/>
        <end position="126"/>
    </location>
</feature>
<dbReference type="InterPro" id="IPR018461">
    <property type="entry name" value="Na/H_Antiport_NhaC-like_C"/>
</dbReference>
<protein>
    <submittedName>
        <fullName evidence="9">Na+/H+ antiporter NhaC</fullName>
    </submittedName>
</protein>
<evidence type="ECO:0000256" key="4">
    <source>
        <dbReference type="ARBA" id="ARBA00022989"/>
    </source>
</evidence>
<keyword evidence="5 6" id="KW-0472">Membrane</keyword>
<evidence type="ECO:0000313" key="9">
    <source>
        <dbReference type="EMBL" id="SEA06028.1"/>
    </source>
</evidence>
<evidence type="ECO:0000256" key="7">
    <source>
        <dbReference type="SAM" id="SignalP"/>
    </source>
</evidence>
<sequence length="566" mass="57823">MRATTIAVIAAALPVAALAAALPAAQSATQSGATLAAAHPWISILPPLIAIVLAILTRKVILSLGLGVLAAALLIANLNPLTTLKTIGAAILGLFYADGALNTDHIYILAFLALLGAITALVLMAGGSQAFSDWAASRIKGRRGAQWLGTAMGVGIFIDDYFNALAVGQVAKPVTDKYRVSRAKLAYIIDSTSAPVTVLVPFSSWGASIIALMAPTVAASGLAVSDIGAFMRAAAANYYAIAAVLLVTAVVAFSLDFGPMRAEERRAITAGRPYSKDADIPGEVSEHLPHAESGRIAALIGPFITLVIGVVGAMFVTGALKGGTTNILRMLENTMVAESLVIGGLAGLAAALFFCWRAIRPVEHISAGTMVRGIGSGAASMWPAIQILLLAWLLGDLIGKLGTGRYVGDLVRGADLPVAWLIPVMFLAASIMAFSTGTSWGSFGILIPIAGDIMNSLGATEFLLPALGAVLAGAVLGDHCSPISDTTILSSTGAGCDIITHVLTQLPYAGAAAIAALIGYTTLAATASIIAGLIATLIALGLSVLVLVRMTTTLETEHCARREGAS</sequence>
<evidence type="ECO:0000256" key="2">
    <source>
        <dbReference type="ARBA" id="ARBA00022475"/>
    </source>
</evidence>
<evidence type="ECO:0000256" key="3">
    <source>
        <dbReference type="ARBA" id="ARBA00022692"/>
    </source>
</evidence>
<feature type="transmembrane region" description="Helical" evidence="6">
    <location>
        <begin position="147"/>
        <end position="171"/>
    </location>
</feature>
<keyword evidence="7" id="KW-0732">Signal</keyword>